<feature type="transmembrane region" description="Helical" evidence="10">
    <location>
        <begin position="78"/>
        <end position="101"/>
    </location>
</feature>
<dbReference type="Pfam" id="PF01545">
    <property type="entry name" value="Cation_efflux"/>
    <property type="match status" value="1"/>
</dbReference>
<keyword evidence="8 10" id="KW-0472">Membrane</keyword>
<protein>
    <submittedName>
        <fullName evidence="13">Cobalt-zinc-cadmium efflux system protein</fullName>
    </submittedName>
</protein>
<evidence type="ECO:0000256" key="3">
    <source>
        <dbReference type="ARBA" id="ARBA00022448"/>
    </source>
</evidence>
<comment type="caution">
    <text evidence="13">The sequence shown here is derived from an EMBL/GenBank/DDBJ whole genome shotgun (WGS) entry which is preliminary data.</text>
</comment>
<evidence type="ECO:0000256" key="8">
    <source>
        <dbReference type="ARBA" id="ARBA00023136"/>
    </source>
</evidence>
<keyword evidence="6 10" id="KW-1133">Transmembrane helix</keyword>
<feature type="transmembrane region" description="Helical" evidence="10">
    <location>
        <begin position="113"/>
        <end position="132"/>
    </location>
</feature>
<dbReference type="Pfam" id="PF16916">
    <property type="entry name" value="ZT_dimer"/>
    <property type="match status" value="1"/>
</dbReference>
<dbReference type="SUPFAM" id="SSF160240">
    <property type="entry name" value="Cation efflux protein cytoplasmic domain-like"/>
    <property type="match status" value="1"/>
</dbReference>
<dbReference type="InterPro" id="IPR027470">
    <property type="entry name" value="Cation_efflux_CTD"/>
</dbReference>
<organism evidence="13 14">
    <name type="scientific">Extensimonas vulgaris</name>
    <dbReference type="NCBI Taxonomy" id="1031594"/>
    <lineage>
        <taxon>Bacteria</taxon>
        <taxon>Pseudomonadati</taxon>
        <taxon>Pseudomonadota</taxon>
        <taxon>Betaproteobacteria</taxon>
        <taxon>Burkholderiales</taxon>
        <taxon>Comamonadaceae</taxon>
        <taxon>Extensimonas</taxon>
    </lineage>
</organism>
<dbReference type="NCBIfam" id="TIGR01297">
    <property type="entry name" value="CDF"/>
    <property type="match status" value="1"/>
</dbReference>
<dbReference type="InterPro" id="IPR050681">
    <property type="entry name" value="CDF/SLC30A"/>
</dbReference>
<feature type="domain" description="Cation efflux protein transmembrane" evidence="11">
    <location>
        <begin position="82"/>
        <end position="269"/>
    </location>
</feature>
<dbReference type="OrthoDB" id="9809646at2"/>
<feature type="transmembrane region" description="Helical" evidence="10">
    <location>
        <begin position="177"/>
        <end position="201"/>
    </location>
</feature>
<evidence type="ECO:0000256" key="6">
    <source>
        <dbReference type="ARBA" id="ARBA00022989"/>
    </source>
</evidence>
<proteinExistence type="inferred from homology"/>
<keyword evidence="7" id="KW-0406">Ion transport</keyword>
<comment type="subcellular location">
    <subcellularLocation>
        <location evidence="1">Membrane</location>
        <topology evidence="1">Multi-pass membrane protein</topology>
    </subcellularLocation>
</comment>
<dbReference type="InterPro" id="IPR027469">
    <property type="entry name" value="Cation_efflux_TMD_sf"/>
</dbReference>
<evidence type="ECO:0000256" key="7">
    <source>
        <dbReference type="ARBA" id="ARBA00023065"/>
    </source>
</evidence>
<feature type="domain" description="Cation efflux protein cytoplasmic" evidence="12">
    <location>
        <begin position="281"/>
        <end position="346"/>
    </location>
</feature>
<dbReference type="InterPro" id="IPR058533">
    <property type="entry name" value="Cation_efflux_TM"/>
</dbReference>
<dbReference type="SUPFAM" id="SSF161111">
    <property type="entry name" value="Cation efflux protein transmembrane domain-like"/>
    <property type="match status" value="1"/>
</dbReference>
<evidence type="ECO:0000313" key="14">
    <source>
        <dbReference type="Proteomes" id="UP000252174"/>
    </source>
</evidence>
<keyword evidence="5" id="KW-0864">Zinc transport</keyword>
<comment type="similarity">
    <text evidence="2">Belongs to the cation diffusion facilitator (CDF) transporter (TC 2.A.4) family. SLC30A subfamily.</text>
</comment>
<feature type="region of interest" description="Disordered" evidence="9">
    <location>
        <begin position="1"/>
        <end position="52"/>
    </location>
</feature>
<dbReference type="PANTHER" id="PTHR11562">
    <property type="entry name" value="CATION EFFLUX PROTEIN/ ZINC TRANSPORTER"/>
    <property type="match status" value="1"/>
</dbReference>
<dbReference type="InterPro" id="IPR002524">
    <property type="entry name" value="Cation_efflux"/>
</dbReference>
<evidence type="ECO:0000259" key="12">
    <source>
        <dbReference type="Pfam" id="PF16916"/>
    </source>
</evidence>
<feature type="transmembrane region" description="Helical" evidence="10">
    <location>
        <begin position="144"/>
        <end position="165"/>
    </location>
</feature>
<evidence type="ECO:0000313" key="13">
    <source>
        <dbReference type="EMBL" id="RCX09647.1"/>
    </source>
</evidence>
<feature type="transmembrane region" description="Helical" evidence="10">
    <location>
        <begin position="241"/>
        <end position="262"/>
    </location>
</feature>
<evidence type="ECO:0000256" key="5">
    <source>
        <dbReference type="ARBA" id="ARBA00022906"/>
    </source>
</evidence>
<reference evidence="13 14" key="1">
    <citation type="submission" date="2018-07" db="EMBL/GenBank/DDBJ databases">
        <title>Genomic Encyclopedia of Type Strains, Phase IV (KMG-IV): sequencing the most valuable type-strain genomes for metagenomic binning, comparative biology and taxonomic classification.</title>
        <authorList>
            <person name="Goeker M."/>
        </authorList>
    </citation>
    <scope>NUCLEOTIDE SEQUENCE [LARGE SCALE GENOMIC DNA]</scope>
    <source>
        <strain evidence="13 14">DSM 100911</strain>
    </source>
</reference>
<evidence type="ECO:0000259" key="11">
    <source>
        <dbReference type="Pfam" id="PF01545"/>
    </source>
</evidence>
<dbReference type="GO" id="GO:0005385">
    <property type="term" value="F:zinc ion transmembrane transporter activity"/>
    <property type="evidence" value="ECO:0007669"/>
    <property type="project" value="TreeGrafter"/>
</dbReference>
<dbReference type="EMBL" id="QPJU01000004">
    <property type="protein sequence ID" value="RCX09647.1"/>
    <property type="molecule type" value="Genomic_DNA"/>
</dbReference>
<keyword evidence="4 10" id="KW-0812">Transmembrane</keyword>
<dbReference type="Proteomes" id="UP000252174">
    <property type="component" value="Unassembled WGS sequence"/>
</dbReference>
<keyword evidence="3" id="KW-0813">Transport</keyword>
<evidence type="ECO:0000256" key="9">
    <source>
        <dbReference type="SAM" id="MobiDB-lite"/>
    </source>
</evidence>
<accession>A0A369AN81</accession>
<dbReference type="InterPro" id="IPR036837">
    <property type="entry name" value="Cation_efflux_CTD_sf"/>
</dbReference>
<feature type="transmembrane region" description="Helical" evidence="10">
    <location>
        <begin position="213"/>
        <end position="235"/>
    </location>
</feature>
<dbReference type="PANTHER" id="PTHR11562:SF17">
    <property type="entry name" value="RE54080P-RELATED"/>
    <property type="match status" value="1"/>
</dbReference>
<dbReference type="Gene3D" id="1.20.1510.10">
    <property type="entry name" value="Cation efflux protein transmembrane domain"/>
    <property type="match status" value="1"/>
</dbReference>
<evidence type="ECO:0000256" key="4">
    <source>
        <dbReference type="ARBA" id="ARBA00022692"/>
    </source>
</evidence>
<feature type="compositionally biased region" description="Basic and acidic residues" evidence="9">
    <location>
        <begin position="24"/>
        <end position="45"/>
    </location>
</feature>
<gene>
    <name evidence="13" type="ORF">DFR45_1045</name>
</gene>
<dbReference type="AlphaFoldDB" id="A0A369AN81"/>
<keyword evidence="5" id="KW-0862">Zinc</keyword>
<name>A0A369AN81_9BURK</name>
<sequence>MGQGEGRAPEGPGAVPTPLARPGGHKEIDQGHTLHPPADRGHADANPHACGPGVRHPCHGHFHHEHHHGAAGQDFSRAFAFGIALNLGFVVLEVASGWWAGSLALLADAAHNLSDVAGLALAWAGAWALRLKPDARHTYGWQRASILAAFANAVLLFAAMGWLAWEAVQRLAQPQAVQGWTVVGVAAAGIVVNSATALLFLRGQHGDLNVRGAFLHMAADALVSLGVVIAGALYLWRGWSWLDPVMSLTVAVVIVLGSWGLLRESTRLLFDGVPERVDPLAVRAYLEQLPGVERVDDLHIWAMGTTQIALSAHLIAPGGPLGDAALHRIAEELQHRFGIQHATLQVMREPITSLHASSLSDFGRR</sequence>
<evidence type="ECO:0000256" key="10">
    <source>
        <dbReference type="SAM" id="Phobius"/>
    </source>
</evidence>
<dbReference type="GO" id="GO:0005886">
    <property type="term" value="C:plasma membrane"/>
    <property type="evidence" value="ECO:0007669"/>
    <property type="project" value="TreeGrafter"/>
</dbReference>
<dbReference type="RefSeq" id="WP_114483227.1">
    <property type="nucleotide sequence ID" value="NZ_QPJU01000004.1"/>
</dbReference>
<evidence type="ECO:0000256" key="2">
    <source>
        <dbReference type="ARBA" id="ARBA00008873"/>
    </source>
</evidence>
<keyword evidence="14" id="KW-1185">Reference proteome</keyword>
<evidence type="ECO:0000256" key="1">
    <source>
        <dbReference type="ARBA" id="ARBA00004141"/>
    </source>
</evidence>